<name>A0ABW4E4R9_9LACO</name>
<proteinExistence type="predicted"/>
<dbReference type="EMBL" id="JBHTON010000004">
    <property type="protein sequence ID" value="MFD1483998.1"/>
    <property type="molecule type" value="Genomic_DNA"/>
</dbReference>
<dbReference type="EC" id="2.4.-.-" evidence="2"/>
<organism evidence="2 3">
    <name type="scientific">Lacticaseibacillus baoqingensis</name>
    <dbReference type="NCBI Taxonomy" id="2486013"/>
    <lineage>
        <taxon>Bacteria</taxon>
        <taxon>Bacillati</taxon>
        <taxon>Bacillota</taxon>
        <taxon>Bacilli</taxon>
        <taxon>Lactobacillales</taxon>
        <taxon>Lactobacillaceae</taxon>
        <taxon>Lacticaseibacillus</taxon>
    </lineage>
</organism>
<feature type="domain" description="Glycosyltransferase 2-like" evidence="1">
    <location>
        <begin position="9"/>
        <end position="137"/>
    </location>
</feature>
<keyword evidence="2" id="KW-0328">Glycosyltransferase</keyword>
<dbReference type="PANTHER" id="PTHR22916">
    <property type="entry name" value="GLYCOSYLTRANSFERASE"/>
    <property type="match status" value="1"/>
</dbReference>
<keyword evidence="2" id="KW-0808">Transferase</keyword>
<keyword evidence="3" id="KW-1185">Reference proteome</keyword>
<protein>
    <submittedName>
        <fullName evidence="2">Glycosyltransferase</fullName>
        <ecNumber evidence="2">2.4.-.-</ecNumber>
    </submittedName>
</protein>
<dbReference type="PANTHER" id="PTHR22916:SF3">
    <property type="entry name" value="UDP-GLCNAC:BETAGAL BETA-1,3-N-ACETYLGLUCOSAMINYLTRANSFERASE-LIKE PROTEIN 1"/>
    <property type="match status" value="1"/>
</dbReference>
<dbReference type="RefSeq" id="WP_125749597.1">
    <property type="nucleotide sequence ID" value="NZ_JBHTON010000004.1"/>
</dbReference>
<dbReference type="Pfam" id="PF00535">
    <property type="entry name" value="Glycos_transf_2"/>
    <property type="match status" value="1"/>
</dbReference>
<dbReference type="SUPFAM" id="SSF53448">
    <property type="entry name" value="Nucleotide-diphospho-sugar transferases"/>
    <property type="match status" value="1"/>
</dbReference>
<evidence type="ECO:0000313" key="2">
    <source>
        <dbReference type="EMBL" id="MFD1483998.1"/>
    </source>
</evidence>
<sequence>MAETLPLVTVLLSTYNGAQYLAAQVDSILAQQGVQVQLRIRDDGSADETAQLLHAYAQHENVTVAYGQNEGWKASFTDLMHAAPVIPDSFYAFADQDDVWHPDKLAAAVAKLADQTTPMVYHGNVAIMDGDMQFLGNRFAADFDPNQHFPESFLDGWGVGATMVFNATMLRLIQKYHPTQATNHDALVMALGNLLGTVVYDPKAHISYRRHAGTATGFGQNASAIKPTLMDRYRRYSKGPKHQFSVRAAALLAGWQSQLAPEQIQVLTAVASYRQHFGAKLRLLFDPRFRASGARKTLQVKYRVLMNTL</sequence>
<dbReference type="InterPro" id="IPR001173">
    <property type="entry name" value="Glyco_trans_2-like"/>
</dbReference>
<gene>
    <name evidence="2" type="ORF">ACFQ5J_01875</name>
</gene>
<reference evidence="3" key="1">
    <citation type="journal article" date="2019" name="Int. J. Syst. Evol. Microbiol.">
        <title>The Global Catalogue of Microorganisms (GCM) 10K type strain sequencing project: providing services to taxonomists for standard genome sequencing and annotation.</title>
        <authorList>
            <consortium name="The Broad Institute Genomics Platform"/>
            <consortium name="The Broad Institute Genome Sequencing Center for Infectious Disease"/>
            <person name="Wu L."/>
            <person name="Ma J."/>
        </authorList>
    </citation>
    <scope>NUCLEOTIDE SEQUENCE [LARGE SCALE GENOMIC DNA]</scope>
    <source>
        <strain evidence="3">CCM 8903</strain>
    </source>
</reference>
<dbReference type="Gene3D" id="3.90.550.10">
    <property type="entry name" value="Spore Coat Polysaccharide Biosynthesis Protein SpsA, Chain A"/>
    <property type="match status" value="1"/>
</dbReference>
<dbReference type="InterPro" id="IPR029044">
    <property type="entry name" value="Nucleotide-diphossugar_trans"/>
</dbReference>
<dbReference type="Proteomes" id="UP001597252">
    <property type="component" value="Unassembled WGS sequence"/>
</dbReference>
<comment type="caution">
    <text evidence="2">The sequence shown here is derived from an EMBL/GenBank/DDBJ whole genome shotgun (WGS) entry which is preliminary data.</text>
</comment>
<accession>A0ABW4E4R9</accession>
<evidence type="ECO:0000259" key="1">
    <source>
        <dbReference type="Pfam" id="PF00535"/>
    </source>
</evidence>
<evidence type="ECO:0000313" key="3">
    <source>
        <dbReference type="Proteomes" id="UP001597252"/>
    </source>
</evidence>
<dbReference type="GO" id="GO:0016757">
    <property type="term" value="F:glycosyltransferase activity"/>
    <property type="evidence" value="ECO:0007669"/>
    <property type="project" value="UniProtKB-KW"/>
</dbReference>